<sequence length="50" mass="5874">MQKVEYKENTNLGNLALIFNSEVKLMIKKRIQPKGKSSVFQFRCIMNELI</sequence>
<proteinExistence type="predicted"/>
<accession>A0A0F3MML1</accession>
<keyword evidence="2" id="KW-1185">Reference proteome</keyword>
<name>A0A0F3MML1_9RICK</name>
<reference evidence="1 2" key="1">
    <citation type="submission" date="2015-02" db="EMBL/GenBank/DDBJ databases">
        <title>Genome Sequencing of Rickettsiales.</title>
        <authorList>
            <person name="Daugherty S.C."/>
            <person name="Su Q."/>
            <person name="Abolude K."/>
            <person name="Beier-Sexton M."/>
            <person name="Carlyon J.A."/>
            <person name="Carter R."/>
            <person name="Day N.P."/>
            <person name="Dumler S.J."/>
            <person name="Dyachenko V."/>
            <person name="Godinez A."/>
            <person name="Kurtti T.J."/>
            <person name="Lichay M."/>
            <person name="Mullins K.E."/>
            <person name="Ott S."/>
            <person name="Pappas-Brown V."/>
            <person name="Paris D.H."/>
            <person name="Patel P."/>
            <person name="Richards A.L."/>
            <person name="Sadzewicz L."/>
            <person name="Sears K."/>
            <person name="Seidman D."/>
            <person name="Sengamalay N."/>
            <person name="Stenos J."/>
            <person name="Tallon L.J."/>
            <person name="Vincent G."/>
            <person name="Fraser C.M."/>
            <person name="Munderloh U."/>
            <person name="Dunning-Hotopp J.C."/>
        </authorList>
    </citation>
    <scope>NUCLEOTIDE SEQUENCE [LARGE SCALE GENOMIC DNA]</scope>
    <source>
        <strain evidence="1 2">Fuller</strain>
    </source>
</reference>
<evidence type="ECO:0000313" key="2">
    <source>
        <dbReference type="Proteomes" id="UP000033616"/>
    </source>
</evidence>
<dbReference type="EMBL" id="LANP01000005">
    <property type="protein sequence ID" value="KJV56896.1"/>
    <property type="molecule type" value="Genomic_DNA"/>
</dbReference>
<dbReference type="PATRIC" id="fig|1359168.3.peg.1041"/>
<dbReference type="AlphaFoldDB" id="A0A0F3MML1"/>
<organism evidence="1 2">
    <name type="scientific">Orientia chuto str. Dubai</name>
    <dbReference type="NCBI Taxonomy" id="1359168"/>
    <lineage>
        <taxon>Bacteria</taxon>
        <taxon>Pseudomonadati</taxon>
        <taxon>Pseudomonadota</taxon>
        <taxon>Alphaproteobacteria</taxon>
        <taxon>Rickettsiales</taxon>
        <taxon>Rickettsiaceae</taxon>
        <taxon>Rickettsieae</taxon>
        <taxon>Orientia</taxon>
    </lineage>
</organism>
<gene>
    <name evidence="1" type="ORF">OCHUTO_0285</name>
</gene>
<protein>
    <submittedName>
        <fullName evidence="1">Uncharacterized protein</fullName>
    </submittedName>
</protein>
<dbReference type="Proteomes" id="UP000033616">
    <property type="component" value="Unassembled WGS sequence"/>
</dbReference>
<comment type="caution">
    <text evidence="1">The sequence shown here is derived from an EMBL/GenBank/DDBJ whole genome shotgun (WGS) entry which is preliminary data.</text>
</comment>
<evidence type="ECO:0000313" key="1">
    <source>
        <dbReference type="EMBL" id="KJV56896.1"/>
    </source>
</evidence>